<protein>
    <recommendedName>
        <fullName evidence="3 4">50S ribosomal protein L6</fullName>
    </recommendedName>
</protein>
<dbReference type="GO" id="GO:0022625">
    <property type="term" value="C:cytosolic large ribosomal subunit"/>
    <property type="evidence" value="ECO:0007669"/>
    <property type="project" value="UniProtKB-UniRule"/>
</dbReference>
<dbReference type="GO" id="GO:0019843">
    <property type="term" value="F:rRNA binding"/>
    <property type="evidence" value="ECO:0007669"/>
    <property type="project" value="UniProtKB-UniRule"/>
</dbReference>
<dbReference type="AlphaFoldDB" id="A0A2H0KKS7"/>
<evidence type="ECO:0000256" key="6">
    <source>
        <dbReference type="RuleBase" id="RU003870"/>
    </source>
</evidence>
<dbReference type="PIRSF" id="PIRSF002162">
    <property type="entry name" value="Ribosomal_L6"/>
    <property type="match status" value="1"/>
</dbReference>
<keyword evidence="6" id="KW-0699">rRNA-binding</keyword>
<evidence type="ECO:0000256" key="1">
    <source>
        <dbReference type="ARBA" id="ARBA00022980"/>
    </source>
</evidence>
<gene>
    <name evidence="8" type="ORF">COV87_00950</name>
</gene>
<organism evidence="8 9">
    <name type="scientific">Candidatus Roizmanbacteria bacterium CG11_big_fil_rev_8_21_14_0_20_37_16</name>
    <dbReference type="NCBI Taxonomy" id="1974857"/>
    <lineage>
        <taxon>Bacteria</taxon>
        <taxon>Candidatus Roizmaniibacteriota</taxon>
    </lineage>
</organism>
<keyword evidence="6" id="KW-0694">RNA-binding</keyword>
<keyword evidence="2 5" id="KW-0687">Ribonucleoprotein</keyword>
<dbReference type="PROSITE" id="PS00525">
    <property type="entry name" value="RIBOSOMAL_L6_1"/>
    <property type="match status" value="1"/>
</dbReference>
<dbReference type="SUPFAM" id="SSF56053">
    <property type="entry name" value="Ribosomal protein L6"/>
    <property type="match status" value="2"/>
</dbReference>
<accession>A0A2H0KKS7</accession>
<dbReference type="InterPro" id="IPR020040">
    <property type="entry name" value="Ribosomal_uL6_a/b-dom"/>
</dbReference>
<dbReference type="NCBIfam" id="TIGR03654">
    <property type="entry name" value="L6_bact"/>
    <property type="match status" value="1"/>
</dbReference>
<name>A0A2H0KKS7_9BACT</name>
<evidence type="ECO:0000256" key="5">
    <source>
        <dbReference type="RuleBase" id="RU003869"/>
    </source>
</evidence>
<dbReference type="InterPro" id="IPR000702">
    <property type="entry name" value="Ribosomal_uL6-like"/>
</dbReference>
<evidence type="ECO:0000313" key="8">
    <source>
        <dbReference type="EMBL" id="PIQ71867.1"/>
    </source>
</evidence>
<dbReference type="GO" id="GO:0003735">
    <property type="term" value="F:structural constituent of ribosome"/>
    <property type="evidence" value="ECO:0007669"/>
    <property type="project" value="UniProtKB-UniRule"/>
</dbReference>
<dbReference type="Proteomes" id="UP000229497">
    <property type="component" value="Unassembled WGS sequence"/>
</dbReference>
<dbReference type="EMBL" id="PCVK01000029">
    <property type="protein sequence ID" value="PIQ71867.1"/>
    <property type="molecule type" value="Genomic_DNA"/>
</dbReference>
<dbReference type="InterPro" id="IPR036789">
    <property type="entry name" value="Ribosomal_uL6-like_a/b-dom_sf"/>
</dbReference>
<evidence type="ECO:0000313" key="9">
    <source>
        <dbReference type="Proteomes" id="UP000229497"/>
    </source>
</evidence>
<comment type="similarity">
    <text evidence="5">Belongs to the universal ribosomal protein uL6 family.</text>
</comment>
<evidence type="ECO:0000256" key="4">
    <source>
        <dbReference type="NCBIfam" id="TIGR03654"/>
    </source>
</evidence>
<evidence type="ECO:0000259" key="7">
    <source>
        <dbReference type="Pfam" id="PF00347"/>
    </source>
</evidence>
<dbReference type="PRINTS" id="PR00059">
    <property type="entry name" value="RIBOSOMALL6"/>
</dbReference>
<keyword evidence="1 5" id="KW-0689">Ribosomal protein</keyword>
<evidence type="ECO:0000256" key="2">
    <source>
        <dbReference type="ARBA" id="ARBA00023274"/>
    </source>
</evidence>
<evidence type="ECO:0000256" key="3">
    <source>
        <dbReference type="ARBA" id="ARBA00035454"/>
    </source>
</evidence>
<comment type="caution">
    <text evidence="8">The sequence shown here is derived from an EMBL/GenBank/DDBJ whole genome shotgun (WGS) entry which is preliminary data.</text>
</comment>
<comment type="function">
    <text evidence="6">This protein binds to the 23S rRNA, and is important in its secondary structure. It is located near the subunit interface in the base of the L7/L12 stalk, and near the tRNA binding site of the peptidyltransferase center.</text>
</comment>
<dbReference type="Gene3D" id="3.90.930.12">
    <property type="entry name" value="Ribosomal protein L6, alpha-beta domain"/>
    <property type="match status" value="2"/>
</dbReference>
<proteinExistence type="inferred from homology"/>
<dbReference type="Pfam" id="PF00347">
    <property type="entry name" value="Ribosomal_L6"/>
    <property type="match status" value="2"/>
</dbReference>
<dbReference type="PANTHER" id="PTHR11655:SF14">
    <property type="entry name" value="LARGE RIBOSOMAL SUBUNIT PROTEIN UL6M"/>
    <property type="match status" value="1"/>
</dbReference>
<feature type="domain" description="Large ribosomal subunit protein uL6 alpha-beta" evidence="7">
    <location>
        <begin position="92"/>
        <end position="166"/>
    </location>
</feature>
<reference evidence="8 9" key="1">
    <citation type="submission" date="2017-09" db="EMBL/GenBank/DDBJ databases">
        <title>Depth-based differentiation of microbial function through sediment-hosted aquifers and enrichment of novel symbionts in the deep terrestrial subsurface.</title>
        <authorList>
            <person name="Probst A.J."/>
            <person name="Ladd B."/>
            <person name="Jarett J.K."/>
            <person name="Geller-Mcgrath D.E."/>
            <person name="Sieber C.M."/>
            <person name="Emerson J.B."/>
            <person name="Anantharaman K."/>
            <person name="Thomas B.C."/>
            <person name="Malmstrom R."/>
            <person name="Stieglmeier M."/>
            <person name="Klingl A."/>
            <person name="Woyke T."/>
            <person name="Ryan C.M."/>
            <person name="Banfield J.F."/>
        </authorList>
    </citation>
    <scope>NUCLEOTIDE SEQUENCE [LARGE SCALE GENOMIC DNA]</scope>
    <source>
        <strain evidence="8">CG11_big_fil_rev_8_21_14_0_20_37_16</strain>
    </source>
</reference>
<dbReference type="PANTHER" id="PTHR11655">
    <property type="entry name" value="60S/50S RIBOSOMAL PROTEIN L6/L9"/>
    <property type="match status" value="1"/>
</dbReference>
<dbReference type="InterPro" id="IPR002358">
    <property type="entry name" value="Ribosomal_uL6_CS"/>
</dbReference>
<feature type="domain" description="Large ribosomal subunit protein uL6 alpha-beta" evidence="7">
    <location>
        <begin position="11"/>
        <end position="82"/>
    </location>
</feature>
<dbReference type="InterPro" id="IPR019906">
    <property type="entry name" value="Ribosomal_uL6_bac-type"/>
</dbReference>
<sequence>MSKIGQKILVVPQTVTLTVEGSIVTVKGKEGLLTIELPQGITIEKGQEANTYSVIRRSDSKDLKSLHGTLRTLIDNAIVGVEKPWEKRLEVVGTGFNVKMQGKDLVFKVGYSHPVVYKETANVTFSVDGNTKVIVQGRDKQLVGEIAHKIKMLKKPDAYKGKGIKYEGEKLRIKPGKKAAKTA</sequence>
<dbReference type="GO" id="GO:0002181">
    <property type="term" value="P:cytoplasmic translation"/>
    <property type="evidence" value="ECO:0007669"/>
    <property type="project" value="TreeGrafter"/>
</dbReference>